<name>A0A2Y9BT30_9MICO</name>
<evidence type="ECO:0008006" key="4">
    <source>
        <dbReference type="Google" id="ProtNLM"/>
    </source>
</evidence>
<proteinExistence type="predicted"/>
<accession>A0A2Y9BT30</accession>
<dbReference type="AlphaFoldDB" id="A0A2Y9BT30"/>
<evidence type="ECO:0000313" key="3">
    <source>
        <dbReference type="Proteomes" id="UP000250028"/>
    </source>
</evidence>
<dbReference type="Proteomes" id="UP000250028">
    <property type="component" value="Unassembled WGS sequence"/>
</dbReference>
<sequence length="189" mass="19646">MTDPTSLPNFAQAGPPQSPAAPPQAGGSLREKALAALAADNIPAQVDDDGDIVFSLQEQQLLVRCIDSEPGLALLRIFGQWQITEDLPSEPAKRLNAANDVNLAINFVKLGIAGDNLIVAGDHLVGPYDDVAELIKGTSGMLLQAVQAWHQAVTGAGPHVAEATPEQLQASADALAEQARAAQQGGEFA</sequence>
<reference evidence="3" key="1">
    <citation type="submission" date="2016-10" db="EMBL/GenBank/DDBJ databases">
        <authorList>
            <person name="Varghese N."/>
            <person name="Submissions S."/>
        </authorList>
    </citation>
    <scope>NUCLEOTIDE SEQUENCE [LARGE SCALE GENOMIC DNA]</scope>
    <source>
        <strain evidence="3">DSM 22951</strain>
    </source>
</reference>
<protein>
    <recommendedName>
        <fullName evidence="4">Sensory transduction regulator</fullName>
    </recommendedName>
</protein>
<organism evidence="2 3">
    <name type="scientific">Branchiibius hedensis</name>
    <dbReference type="NCBI Taxonomy" id="672460"/>
    <lineage>
        <taxon>Bacteria</taxon>
        <taxon>Bacillati</taxon>
        <taxon>Actinomycetota</taxon>
        <taxon>Actinomycetes</taxon>
        <taxon>Micrococcales</taxon>
        <taxon>Dermacoccaceae</taxon>
        <taxon>Branchiibius</taxon>
    </lineage>
</organism>
<feature type="region of interest" description="Disordered" evidence="1">
    <location>
        <begin position="1"/>
        <end position="27"/>
    </location>
</feature>
<dbReference type="OrthoDB" id="1072676at2"/>
<evidence type="ECO:0000256" key="1">
    <source>
        <dbReference type="SAM" id="MobiDB-lite"/>
    </source>
</evidence>
<evidence type="ECO:0000313" key="2">
    <source>
        <dbReference type="EMBL" id="SSA33332.1"/>
    </source>
</evidence>
<keyword evidence="3" id="KW-1185">Reference proteome</keyword>
<dbReference type="RefSeq" id="WP_109684046.1">
    <property type="nucleotide sequence ID" value="NZ_QGDN01000001.1"/>
</dbReference>
<gene>
    <name evidence="2" type="ORF">SAMN04489750_0607</name>
</gene>
<dbReference type="EMBL" id="UESZ01000001">
    <property type="protein sequence ID" value="SSA33332.1"/>
    <property type="molecule type" value="Genomic_DNA"/>
</dbReference>